<dbReference type="Proteomes" id="UP001301350">
    <property type="component" value="Unassembled WGS sequence"/>
</dbReference>
<dbReference type="EMBL" id="JANCYW010000003">
    <property type="protein sequence ID" value="KAK4534962.1"/>
    <property type="molecule type" value="Genomic_DNA"/>
</dbReference>
<feature type="compositionally biased region" description="Low complexity" evidence="2">
    <location>
        <begin position="189"/>
        <end position="210"/>
    </location>
</feature>
<dbReference type="InterPro" id="IPR004154">
    <property type="entry name" value="Anticodon-bd"/>
</dbReference>
<evidence type="ECO:0000259" key="3">
    <source>
        <dbReference type="PROSITE" id="PS50102"/>
    </source>
</evidence>
<accession>A0AAV9IRN5</accession>
<dbReference type="Pfam" id="PF00076">
    <property type="entry name" value="RRM_1"/>
    <property type="match status" value="1"/>
</dbReference>
<reference evidence="4 5" key="1">
    <citation type="submission" date="2022-07" db="EMBL/GenBank/DDBJ databases">
        <title>Genome-wide signatures of adaptation to extreme environments.</title>
        <authorList>
            <person name="Cho C.H."/>
            <person name="Yoon H.S."/>
        </authorList>
    </citation>
    <scope>NUCLEOTIDE SEQUENCE [LARGE SCALE GENOMIC DNA]</scope>
    <source>
        <strain evidence="4 5">DBV 063 E5</strain>
    </source>
</reference>
<feature type="compositionally biased region" description="Acidic residues" evidence="2">
    <location>
        <begin position="144"/>
        <end position="155"/>
    </location>
</feature>
<feature type="region of interest" description="Disordered" evidence="2">
    <location>
        <begin position="1"/>
        <end position="244"/>
    </location>
</feature>
<proteinExistence type="predicted"/>
<gene>
    <name evidence="4" type="ORF">CDCA_CDCA03G0987</name>
</gene>
<feature type="compositionally biased region" description="Basic residues" evidence="2">
    <location>
        <begin position="1"/>
        <end position="10"/>
    </location>
</feature>
<dbReference type="Pfam" id="PF03129">
    <property type="entry name" value="HGTP_anticodon"/>
    <property type="match status" value="1"/>
</dbReference>
<feature type="compositionally biased region" description="Low complexity" evidence="2">
    <location>
        <begin position="347"/>
        <end position="368"/>
    </location>
</feature>
<dbReference type="PANTHER" id="PTHR23295:SF6">
    <property type="entry name" value="NEOSIN, ISOFORM A"/>
    <property type="match status" value="1"/>
</dbReference>
<feature type="compositionally biased region" description="Low complexity" evidence="2">
    <location>
        <begin position="223"/>
        <end position="234"/>
    </location>
</feature>
<sequence>MPRLTRRRAAKAAEALDEEVEGREIGGDEPEAASAPDPESADGAPPDSNAIPVTAEASAATENPGGVSGAEEVEASAAAKNRCSDTESNTLRSPPAPADTESEAEEADGDHAASREESYDPLQDDEPLPPVLRSKRPRPSVADAADENTDAEEPTAPDAGAEAPTEPRIPRKSRRLAVAAEAEERHTDVATTATAEATTTAAKAVAADAPDAPPPPPPPPSSSAPLAPLPGSADTDAPLVPGPGLSLQEAMEYLPTLPRRNPNIRDDARLFIGNMPSERTSQIELLQIFSKYGKIIEQPVLLKAYGFVQYEKAESVQLAIQYEQGRYIGHRRVDLSAAQARRENAPGGRSASGGARSSASATAATSGRRPPPQPGAPYVRTLAMGPAARRMAHAMATTFHEMKIPCDVQDVVSGDLMRPLREAYERCIPYMLVVGDRDVHTGMCTLRTHERTGYERAGGKGLIPFPEAVSWILREEGIMFPVPSSAYTITGAFTGGGGGGMNGLSGPPSHLAAMATAPHPPPPPPVPYGYPNPLLQQPPPPTAGAAPYPYAHHHSAYMYGMPPPPPPPQGAHAYPGYGVPMAPGAHAGVPPPPPPPPPGAHPAMRPAPPSTSHHPTASSTVVSAAANPYAASRPASSSGGGADINQVKQLLATLQQFQQRNAAAGQPRGPGGI</sequence>
<feature type="region of interest" description="Disordered" evidence="2">
    <location>
        <begin position="338"/>
        <end position="379"/>
    </location>
</feature>
<feature type="compositionally biased region" description="Pro residues" evidence="2">
    <location>
        <begin position="589"/>
        <end position="609"/>
    </location>
</feature>
<feature type="compositionally biased region" description="Low complexity" evidence="2">
    <location>
        <begin position="610"/>
        <end position="622"/>
    </location>
</feature>
<dbReference type="SUPFAM" id="SSF54928">
    <property type="entry name" value="RNA-binding domain, RBD"/>
    <property type="match status" value="1"/>
</dbReference>
<name>A0AAV9IRN5_CYACA</name>
<comment type="caution">
    <text evidence="4">The sequence shown here is derived from an EMBL/GenBank/DDBJ whole genome shotgun (WGS) entry which is preliminary data.</text>
</comment>
<evidence type="ECO:0000256" key="1">
    <source>
        <dbReference type="PROSITE-ProRule" id="PRU00176"/>
    </source>
</evidence>
<feature type="compositionally biased region" description="Basic and acidic residues" evidence="2">
    <location>
        <begin position="109"/>
        <end position="118"/>
    </location>
</feature>
<dbReference type="InterPro" id="IPR012677">
    <property type="entry name" value="Nucleotide-bd_a/b_plait_sf"/>
</dbReference>
<dbReference type="PROSITE" id="PS50102">
    <property type="entry name" value="RRM"/>
    <property type="match status" value="1"/>
</dbReference>
<dbReference type="GO" id="GO:0003723">
    <property type="term" value="F:RNA binding"/>
    <property type="evidence" value="ECO:0007669"/>
    <property type="project" value="UniProtKB-UniRule"/>
</dbReference>
<feature type="domain" description="RRM" evidence="3">
    <location>
        <begin position="268"/>
        <end position="340"/>
    </location>
</feature>
<keyword evidence="5" id="KW-1185">Reference proteome</keyword>
<dbReference type="InterPro" id="IPR035979">
    <property type="entry name" value="RBD_domain_sf"/>
</dbReference>
<dbReference type="AlphaFoldDB" id="A0AAV9IRN5"/>
<feature type="compositionally biased region" description="Acidic residues" evidence="2">
    <location>
        <begin position="15"/>
        <end position="31"/>
    </location>
</feature>
<feature type="compositionally biased region" description="Low complexity" evidence="2">
    <location>
        <begin position="32"/>
        <end position="48"/>
    </location>
</feature>
<dbReference type="Gene3D" id="3.30.70.330">
    <property type="match status" value="1"/>
</dbReference>
<feature type="compositionally biased region" description="Pro residues" evidence="2">
    <location>
        <begin position="211"/>
        <end position="222"/>
    </location>
</feature>
<evidence type="ECO:0000256" key="2">
    <source>
        <dbReference type="SAM" id="MobiDB-lite"/>
    </source>
</evidence>
<evidence type="ECO:0000313" key="5">
    <source>
        <dbReference type="Proteomes" id="UP001301350"/>
    </source>
</evidence>
<dbReference type="PANTHER" id="PTHR23295">
    <property type="entry name" value="NUCLEAR RECEPTOR COACTIVATOR 5-RELATED"/>
    <property type="match status" value="1"/>
</dbReference>
<evidence type="ECO:0000313" key="4">
    <source>
        <dbReference type="EMBL" id="KAK4534962.1"/>
    </source>
</evidence>
<dbReference type="InterPro" id="IPR000504">
    <property type="entry name" value="RRM_dom"/>
</dbReference>
<feature type="region of interest" description="Disordered" evidence="2">
    <location>
        <begin position="585"/>
        <end position="622"/>
    </location>
</feature>
<dbReference type="InterPro" id="IPR052600">
    <property type="entry name" value="Nuc_rcpt_coact/corep"/>
</dbReference>
<organism evidence="4 5">
    <name type="scientific">Cyanidium caldarium</name>
    <name type="common">Red alga</name>
    <dbReference type="NCBI Taxonomy" id="2771"/>
    <lineage>
        <taxon>Eukaryota</taxon>
        <taxon>Rhodophyta</taxon>
        <taxon>Bangiophyceae</taxon>
        <taxon>Cyanidiales</taxon>
        <taxon>Cyanidiaceae</taxon>
        <taxon>Cyanidium</taxon>
    </lineage>
</organism>
<dbReference type="SMART" id="SM00360">
    <property type="entry name" value="RRM"/>
    <property type="match status" value="1"/>
</dbReference>
<keyword evidence="1" id="KW-0694">RNA-binding</keyword>
<dbReference type="SUPFAM" id="SSF52954">
    <property type="entry name" value="Class II aaRS ABD-related"/>
    <property type="match status" value="1"/>
</dbReference>
<protein>
    <recommendedName>
        <fullName evidence="3">RRM domain-containing protein</fullName>
    </recommendedName>
</protein>